<organism evidence="2 3">
    <name type="scientific">Zasmidium cellare</name>
    <name type="common">Wine cellar mold</name>
    <name type="synonym">Racodium cellare</name>
    <dbReference type="NCBI Taxonomy" id="395010"/>
    <lineage>
        <taxon>Eukaryota</taxon>
        <taxon>Fungi</taxon>
        <taxon>Dikarya</taxon>
        <taxon>Ascomycota</taxon>
        <taxon>Pezizomycotina</taxon>
        <taxon>Dothideomycetes</taxon>
        <taxon>Dothideomycetidae</taxon>
        <taxon>Mycosphaerellales</taxon>
        <taxon>Mycosphaerellaceae</taxon>
        <taxon>Zasmidium</taxon>
    </lineage>
</organism>
<protein>
    <submittedName>
        <fullName evidence="2">Uncharacterized protein</fullName>
    </submittedName>
</protein>
<comment type="caution">
    <text evidence="2">The sequence shown here is derived from an EMBL/GenBank/DDBJ whole genome shotgun (WGS) entry which is preliminary data.</text>
</comment>
<proteinExistence type="predicted"/>
<evidence type="ECO:0000313" key="2">
    <source>
        <dbReference type="EMBL" id="KAK4508139.1"/>
    </source>
</evidence>
<evidence type="ECO:0000256" key="1">
    <source>
        <dbReference type="SAM" id="MobiDB-lite"/>
    </source>
</evidence>
<sequence>MNTTRSSSGRIKRYLVSVAIALLLAALLHGCSKLQPRHPLVEHDRHDSLLADTAVHQEFHGQVSGDSLFQPSKRQSDSDDPYDSNPPSDQDPSDDDTDGEDDDADEDEVWKQCVNRGCKLNELMQTSDADLEEQYKTKWTNFDDIKKYGWSLSSQEDKAGPNEDDRGSSAPVLRALGIPEVDDPSWKKVPWVHDTETKVDGKTYPTDIPPHTQPTQVEHTNFYNPSHGIIIAANNRSPLKNQAHVPPDRVTPLNRWSDLTCNLHHQDPSNLKYVLRMNVFSDDVDAVLPRVIGKDLADLTEAYPGVAVGGVPDSQGARAAVGFSNGRGVAWLLIQHKGTFGERRFVKGVNVWDSYNGHRPPGLLPGLDEIPNVLFTLS</sequence>
<reference evidence="2 3" key="1">
    <citation type="journal article" date="2023" name="G3 (Bethesda)">
        <title>A chromosome-level genome assembly of Zasmidium syzygii isolated from banana leaves.</title>
        <authorList>
            <person name="van Westerhoven A.C."/>
            <person name="Mehrabi R."/>
            <person name="Talebi R."/>
            <person name="Steentjes M.B.F."/>
            <person name="Corcolon B."/>
            <person name="Chong P.A."/>
            <person name="Kema G.H.J."/>
            <person name="Seidl M.F."/>
        </authorList>
    </citation>
    <scope>NUCLEOTIDE SEQUENCE [LARGE SCALE GENOMIC DNA]</scope>
    <source>
        <strain evidence="2 3">P124</strain>
    </source>
</reference>
<keyword evidence="3" id="KW-1185">Reference proteome</keyword>
<feature type="compositionally biased region" description="Polar residues" evidence="1">
    <location>
        <begin position="64"/>
        <end position="73"/>
    </location>
</feature>
<feature type="region of interest" description="Disordered" evidence="1">
    <location>
        <begin position="62"/>
        <end position="108"/>
    </location>
</feature>
<dbReference type="EMBL" id="JAXOVC010000001">
    <property type="protein sequence ID" value="KAK4508139.1"/>
    <property type="molecule type" value="Genomic_DNA"/>
</dbReference>
<evidence type="ECO:0000313" key="3">
    <source>
        <dbReference type="Proteomes" id="UP001305779"/>
    </source>
</evidence>
<dbReference type="Proteomes" id="UP001305779">
    <property type="component" value="Unassembled WGS sequence"/>
</dbReference>
<name>A0ABR0F3G8_ZASCE</name>
<feature type="compositionally biased region" description="Acidic residues" evidence="1">
    <location>
        <begin position="91"/>
        <end position="108"/>
    </location>
</feature>
<gene>
    <name evidence="2" type="ORF">PRZ48_001877</name>
</gene>
<accession>A0ABR0F3G8</accession>